<feature type="region of interest" description="Disordered" evidence="1">
    <location>
        <begin position="1"/>
        <end position="94"/>
    </location>
</feature>
<feature type="compositionally biased region" description="Basic and acidic residues" evidence="1">
    <location>
        <begin position="1"/>
        <end position="29"/>
    </location>
</feature>
<dbReference type="Proteomes" id="UP000613580">
    <property type="component" value="Unassembled WGS sequence"/>
</dbReference>
<comment type="caution">
    <text evidence="2">The sequence shown here is derived from an EMBL/GenBank/DDBJ whole genome shotgun (WGS) entry which is preliminary data.</text>
</comment>
<gene>
    <name evidence="2" type="ORF">HMN09_00219900</name>
</gene>
<proteinExistence type="predicted"/>
<evidence type="ECO:0000256" key="1">
    <source>
        <dbReference type="SAM" id="MobiDB-lite"/>
    </source>
</evidence>
<feature type="compositionally biased region" description="Polar residues" evidence="1">
    <location>
        <begin position="633"/>
        <end position="650"/>
    </location>
</feature>
<organism evidence="2 3">
    <name type="scientific">Mycena chlorophos</name>
    <name type="common">Agaric fungus</name>
    <name type="synonym">Agaricus chlorophos</name>
    <dbReference type="NCBI Taxonomy" id="658473"/>
    <lineage>
        <taxon>Eukaryota</taxon>
        <taxon>Fungi</taxon>
        <taxon>Dikarya</taxon>
        <taxon>Basidiomycota</taxon>
        <taxon>Agaricomycotina</taxon>
        <taxon>Agaricomycetes</taxon>
        <taxon>Agaricomycetidae</taxon>
        <taxon>Agaricales</taxon>
        <taxon>Marasmiineae</taxon>
        <taxon>Mycenaceae</taxon>
        <taxon>Mycena</taxon>
    </lineage>
</organism>
<evidence type="ECO:0000313" key="2">
    <source>
        <dbReference type="EMBL" id="KAF7318844.1"/>
    </source>
</evidence>
<evidence type="ECO:0008006" key="4">
    <source>
        <dbReference type="Google" id="ProtNLM"/>
    </source>
</evidence>
<sequence length="792" mass="87465">MSRSLLRDVLKRNQLKLKDKDETDADTVKASDPAPVDPDADGPSSSGSTPRPPSIAPSTGSGHSTFNPNSSKRSIKNFLRPGSSSRSITSSIRSSGAASLRSIASLAESMVSFYSMLTGGGSRIPKRRRPDFSRLGVPEWYEGDPPEPPLMPGTAPATPVPPIYTRGISSVIHERVEGEPPYVGIVMYSHAFKNATMPMYHNGARVQGEVRLNIRKKEPIKSIDVWLTISMESVLDIYTPAMYAMTMTVWKREMGDPRKLGKHADPKRWEGSFPKGTFVFPFEFLELPSSVVVKHPMDGKRRNQARVPMPPTFYVSKVVGFSGSIKFLVGVNIVRDGYKNNIDDEFDMPFQYFPLCKRIPQAPTPFPFIPTREDWPFSRETVGGWILTPFGGRGRLGEEIVEVEGILGVQDPPVVTANDTLSYSLLLWSKNALALEALGQPAALEVLFCKSDGFGWDVMTPRTSTRKNRYVEKLAEGRAWRTDDGRPDDDAPKPEFVMVQLPEPKPKKATPGPEGSSYRLKGAPSKRMKEFVIPEEDEEEDMFAWKVPEGKADTSASEDEEDPAAGPSSGSSAASSSGSEVDPDEKPPSESSQSSIADEDDEVAKEALLNESESTIFDDAESTRDTIRDDQSTRGTITRNYAESVTTRAPSPTPSEEGVDEDDIPEQDHFVRLDGEVKVPACSHPSFRYTHMGREYILHISINHPQYNHISPSNTTGITTESPVWYVLDRFAHLEGKNLGPPRIQSPEELAKLPVTGPEIQVNGKTTRAPKVVGHATTEKRPTGKYVRYYAF</sequence>
<feature type="compositionally biased region" description="Polar residues" evidence="1">
    <location>
        <begin position="56"/>
        <end position="72"/>
    </location>
</feature>
<dbReference type="OrthoDB" id="3024231at2759"/>
<feature type="compositionally biased region" description="Basic and acidic residues" evidence="1">
    <location>
        <begin position="480"/>
        <end position="493"/>
    </location>
</feature>
<protein>
    <recommendedName>
        <fullName evidence="4">Arrestin-like N-terminal domain-containing protein</fullName>
    </recommendedName>
</protein>
<feature type="compositionally biased region" description="Low complexity" evidence="1">
    <location>
        <begin position="83"/>
        <end position="94"/>
    </location>
</feature>
<dbReference type="EMBL" id="JACAZE010000003">
    <property type="protein sequence ID" value="KAF7318844.1"/>
    <property type="molecule type" value="Genomic_DNA"/>
</dbReference>
<feature type="region of interest" description="Disordered" evidence="1">
    <location>
        <begin position="480"/>
        <end position="526"/>
    </location>
</feature>
<accession>A0A8H6TKM0</accession>
<keyword evidence="3" id="KW-1185">Reference proteome</keyword>
<feature type="region of interest" description="Disordered" evidence="1">
    <location>
        <begin position="550"/>
        <end position="663"/>
    </location>
</feature>
<reference evidence="2" key="1">
    <citation type="submission" date="2020-05" db="EMBL/GenBank/DDBJ databases">
        <title>Mycena genomes resolve the evolution of fungal bioluminescence.</title>
        <authorList>
            <person name="Tsai I.J."/>
        </authorList>
    </citation>
    <scope>NUCLEOTIDE SEQUENCE</scope>
    <source>
        <strain evidence="2">110903Hualien_Pintung</strain>
    </source>
</reference>
<evidence type="ECO:0000313" key="3">
    <source>
        <dbReference type="Proteomes" id="UP000613580"/>
    </source>
</evidence>
<name>A0A8H6TKM0_MYCCL</name>
<feature type="compositionally biased region" description="Low complexity" evidence="1">
    <location>
        <begin position="564"/>
        <end position="579"/>
    </location>
</feature>
<feature type="compositionally biased region" description="Basic and acidic residues" evidence="1">
    <location>
        <begin position="621"/>
        <end position="632"/>
    </location>
</feature>
<dbReference type="AlphaFoldDB" id="A0A8H6TKM0"/>